<dbReference type="Proteomes" id="UP001358586">
    <property type="component" value="Chromosome 8"/>
</dbReference>
<feature type="region of interest" description="Disordered" evidence="1">
    <location>
        <begin position="1"/>
        <end position="61"/>
    </location>
</feature>
<feature type="compositionally biased region" description="Basic residues" evidence="1">
    <location>
        <begin position="52"/>
        <end position="61"/>
    </location>
</feature>
<sequence>MEPRLRNKGKLSFEDGGLGQSNHESHLLASSSKTHMHATKKLGTSMNEITKRGFKVQKKKNRAKSSGMLLSDLVDSMIRELDNHDNILGFKANLKLLISDGMTKEQKDDDQVYRSISPTI</sequence>
<keyword evidence="3" id="KW-1185">Reference proteome</keyword>
<comment type="caution">
    <text evidence="2">The sequence shown here is derived from an EMBL/GenBank/DDBJ whole genome shotgun (WGS) entry which is preliminary data.</text>
</comment>
<organism evidence="2 3">
    <name type="scientific">Gossypium arboreum</name>
    <name type="common">Tree cotton</name>
    <name type="synonym">Gossypium nanking</name>
    <dbReference type="NCBI Taxonomy" id="29729"/>
    <lineage>
        <taxon>Eukaryota</taxon>
        <taxon>Viridiplantae</taxon>
        <taxon>Streptophyta</taxon>
        <taxon>Embryophyta</taxon>
        <taxon>Tracheophyta</taxon>
        <taxon>Spermatophyta</taxon>
        <taxon>Magnoliopsida</taxon>
        <taxon>eudicotyledons</taxon>
        <taxon>Gunneridae</taxon>
        <taxon>Pentapetalae</taxon>
        <taxon>rosids</taxon>
        <taxon>malvids</taxon>
        <taxon>Malvales</taxon>
        <taxon>Malvaceae</taxon>
        <taxon>Malvoideae</taxon>
        <taxon>Gossypium</taxon>
    </lineage>
</organism>
<evidence type="ECO:0000313" key="3">
    <source>
        <dbReference type="Proteomes" id="UP001358586"/>
    </source>
</evidence>
<evidence type="ECO:0000313" key="2">
    <source>
        <dbReference type="EMBL" id="KAK5812436.1"/>
    </source>
</evidence>
<dbReference type="EMBL" id="JARKNE010000008">
    <property type="protein sequence ID" value="KAK5812436.1"/>
    <property type="molecule type" value="Genomic_DNA"/>
</dbReference>
<gene>
    <name evidence="2" type="ORF">PVK06_027866</name>
</gene>
<name>A0ABR0P1E1_GOSAR</name>
<proteinExistence type="predicted"/>
<accession>A0ABR0P1E1</accession>
<evidence type="ECO:0000256" key="1">
    <source>
        <dbReference type="SAM" id="MobiDB-lite"/>
    </source>
</evidence>
<protein>
    <submittedName>
        <fullName evidence="2">Uncharacterized protein</fullName>
    </submittedName>
</protein>
<reference evidence="2 3" key="1">
    <citation type="submission" date="2023-03" db="EMBL/GenBank/DDBJ databases">
        <title>WGS of Gossypium arboreum.</title>
        <authorList>
            <person name="Yu D."/>
        </authorList>
    </citation>
    <scope>NUCLEOTIDE SEQUENCE [LARGE SCALE GENOMIC DNA]</scope>
    <source>
        <tissue evidence="2">Leaf</tissue>
    </source>
</reference>